<dbReference type="RefSeq" id="XP_030759957.1">
    <property type="nucleotide sequence ID" value="XM_030904097.1"/>
</dbReference>
<dbReference type="PANTHER" id="PTHR46054">
    <property type="entry name" value="MATERNAL EFFECT PROTEIN STAUFEN"/>
    <property type="match status" value="1"/>
</dbReference>
<dbReference type="Pfam" id="PF00035">
    <property type="entry name" value="dsrm"/>
    <property type="match status" value="3"/>
</dbReference>
<feature type="domain" description="DRBM" evidence="4">
    <location>
        <begin position="286"/>
        <end position="353"/>
    </location>
</feature>
<dbReference type="PANTHER" id="PTHR46054:SF3">
    <property type="entry name" value="MATERNAL EFFECT PROTEIN STAUFEN"/>
    <property type="match status" value="1"/>
</dbReference>
<dbReference type="InterPro" id="IPR051740">
    <property type="entry name" value="DRBM-containing_protein"/>
</dbReference>
<dbReference type="CDD" id="cd00048">
    <property type="entry name" value="DSRM_SF"/>
    <property type="match status" value="1"/>
</dbReference>
<feature type="domain" description="DRBM" evidence="4">
    <location>
        <begin position="157"/>
        <end position="263"/>
    </location>
</feature>
<proteinExistence type="predicted"/>
<evidence type="ECO:0000259" key="4">
    <source>
        <dbReference type="PROSITE" id="PS50137"/>
    </source>
</evidence>
<dbReference type="GO" id="GO:0043025">
    <property type="term" value="C:neuronal cell body"/>
    <property type="evidence" value="ECO:0007669"/>
    <property type="project" value="TreeGrafter"/>
</dbReference>
<dbReference type="OrthoDB" id="10037267at2759"/>
<reference evidence="6" key="1">
    <citation type="submission" date="2025-08" db="UniProtKB">
        <authorList>
            <consortium name="RefSeq"/>
        </authorList>
    </citation>
    <scope>IDENTIFICATION</scope>
    <source>
        <tissue evidence="6">Gonads</tissue>
    </source>
</reference>
<evidence type="ECO:0000313" key="5">
    <source>
        <dbReference type="Proteomes" id="UP000504635"/>
    </source>
</evidence>
<keyword evidence="1 2" id="KW-0694">RNA-binding</keyword>
<dbReference type="GO" id="GO:0008298">
    <property type="term" value="P:intracellular mRNA localization"/>
    <property type="evidence" value="ECO:0007669"/>
    <property type="project" value="TreeGrafter"/>
</dbReference>
<dbReference type="GO" id="GO:0010494">
    <property type="term" value="C:cytoplasmic stress granule"/>
    <property type="evidence" value="ECO:0007669"/>
    <property type="project" value="TreeGrafter"/>
</dbReference>
<dbReference type="GO" id="GO:0010468">
    <property type="term" value="P:regulation of gene expression"/>
    <property type="evidence" value="ECO:0007669"/>
    <property type="project" value="UniProtKB-ARBA"/>
</dbReference>
<dbReference type="GO" id="GO:0098964">
    <property type="term" value="P:anterograde dendritic transport of messenger ribonucleoprotein complex"/>
    <property type="evidence" value="ECO:0007669"/>
    <property type="project" value="TreeGrafter"/>
</dbReference>
<dbReference type="GO" id="GO:0005886">
    <property type="term" value="C:plasma membrane"/>
    <property type="evidence" value="ECO:0007669"/>
    <property type="project" value="TreeGrafter"/>
</dbReference>
<dbReference type="GO" id="GO:0003725">
    <property type="term" value="F:double-stranded RNA binding"/>
    <property type="evidence" value="ECO:0007669"/>
    <property type="project" value="TreeGrafter"/>
</dbReference>
<sequence length="532" mass="59695">MINKLTNTFYFLALLSVSNQLTVLEIRNIFGDKYCIPGSALDFRQTESIVETNKQSLNLGVSINDVTSHVDEDKSAMSSVHELSQYNKISYSYELINEQGPAHSKVFTLVLYLGDEQYNAEGKSLKTAQRIAASTALKSTQYQHPPLKINENEKSLTPTVLLNNLCAKLGLAVKYGVITNDILEELESHDDSTDTFPKKSYLQRLNDTVYSNGSIHIRKDTSDNKGPFTVQVMVNDVKFKGKAHTVQNAKHEAALNALKYLKENKDSFSCLKDDGCKQQRQAVVKSPISLVYEAAQKRNMLVEFEIINEEGPAHKKSFTTRCTAGDLTSTGTGKSKKESKKLAAENILPSLNKIPEVKDVKQVINSSKKKDKRRNKKNKVVKTTFDKIDRMLDNVMEFGKSLFNKAEDEDSTDEVKPKKNKKVDTRSASDEILILGKILQLEMQYSDFSENTKHYALLDLGTKPSFVCLGEGVNKKNSRDLAAKHGINVLYKLGLLDNILGKSSDISILDKEESYQKLILEVVDTKEERNEL</sequence>
<dbReference type="Gene3D" id="3.30.160.20">
    <property type="match status" value="4"/>
</dbReference>
<evidence type="ECO:0000256" key="1">
    <source>
        <dbReference type="ARBA" id="ARBA00022884"/>
    </source>
</evidence>
<dbReference type="Proteomes" id="UP000504635">
    <property type="component" value="Unplaced"/>
</dbReference>
<dbReference type="GeneID" id="115885253"/>
<evidence type="ECO:0000256" key="3">
    <source>
        <dbReference type="SAM" id="SignalP"/>
    </source>
</evidence>
<evidence type="ECO:0000256" key="2">
    <source>
        <dbReference type="PROSITE-ProRule" id="PRU00266"/>
    </source>
</evidence>
<dbReference type="GO" id="GO:0032839">
    <property type="term" value="C:dendrite cytoplasm"/>
    <property type="evidence" value="ECO:0007669"/>
    <property type="project" value="GOC"/>
</dbReference>
<dbReference type="GO" id="GO:0007281">
    <property type="term" value="P:germ cell development"/>
    <property type="evidence" value="ECO:0007669"/>
    <property type="project" value="TreeGrafter"/>
</dbReference>
<dbReference type="FunFam" id="3.30.160.20:FF:000007">
    <property type="entry name" value="Double-stranded RNA-binding protein Staufen homolog 1"/>
    <property type="match status" value="1"/>
</dbReference>
<dbReference type="SUPFAM" id="SSF54768">
    <property type="entry name" value="dsRNA-binding domain-like"/>
    <property type="match status" value="3"/>
</dbReference>
<protein>
    <submittedName>
        <fullName evidence="6">Maternal effect protein staufen-like isoform X2</fullName>
    </submittedName>
</protein>
<evidence type="ECO:0000313" key="6">
    <source>
        <dbReference type="RefSeq" id="XP_030759957.1"/>
    </source>
</evidence>
<accession>A0A6J2Y8V9</accession>
<dbReference type="GO" id="GO:0035418">
    <property type="term" value="P:protein localization to synapse"/>
    <property type="evidence" value="ECO:0007669"/>
    <property type="project" value="TreeGrafter"/>
</dbReference>
<dbReference type="InterPro" id="IPR014720">
    <property type="entry name" value="dsRBD_dom"/>
</dbReference>
<dbReference type="PROSITE" id="PS50137">
    <property type="entry name" value="DS_RBD"/>
    <property type="match status" value="3"/>
</dbReference>
<dbReference type="AlphaFoldDB" id="A0A6J2Y8V9"/>
<keyword evidence="3" id="KW-0732">Signal</keyword>
<keyword evidence="5" id="KW-1185">Reference proteome</keyword>
<feature type="signal peptide" evidence="3">
    <location>
        <begin position="1"/>
        <end position="20"/>
    </location>
</feature>
<dbReference type="SMART" id="SM00358">
    <property type="entry name" value="DSRM"/>
    <property type="match status" value="3"/>
</dbReference>
<gene>
    <name evidence="6" type="primary">LOC115885253</name>
</gene>
<dbReference type="GO" id="GO:0003729">
    <property type="term" value="F:mRNA binding"/>
    <property type="evidence" value="ECO:0007669"/>
    <property type="project" value="TreeGrafter"/>
</dbReference>
<name>A0A6J2Y8V9_SITOR</name>
<organism evidence="5 6">
    <name type="scientific">Sitophilus oryzae</name>
    <name type="common">Rice weevil</name>
    <name type="synonym">Curculio oryzae</name>
    <dbReference type="NCBI Taxonomy" id="7048"/>
    <lineage>
        <taxon>Eukaryota</taxon>
        <taxon>Metazoa</taxon>
        <taxon>Ecdysozoa</taxon>
        <taxon>Arthropoda</taxon>
        <taxon>Hexapoda</taxon>
        <taxon>Insecta</taxon>
        <taxon>Pterygota</taxon>
        <taxon>Neoptera</taxon>
        <taxon>Endopterygota</taxon>
        <taxon>Coleoptera</taxon>
        <taxon>Polyphaga</taxon>
        <taxon>Cucujiformia</taxon>
        <taxon>Curculionidae</taxon>
        <taxon>Dryophthorinae</taxon>
        <taxon>Sitophilus</taxon>
    </lineage>
</organism>
<feature type="chain" id="PRO_5026944592" evidence="3">
    <location>
        <begin position="21"/>
        <end position="532"/>
    </location>
</feature>
<feature type="domain" description="DRBM" evidence="4">
    <location>
        <begin position="75"/>
        <end position="142"/>
    </location>
</feature>